<dbReference type="eggNOG" id="COG0526">
    <property type="taxonomic scope" value="Bacteria"/>
</dbReference>
<gene>
    <name evidence="2" type="ordered locus">Desor_2492</name>
</gene>
<dbReference type="PANTHER" id="PTHR43601:SF3">
    <property type="entry name" value="THIOREDOXIN, MITOCHONDRIAL"/>
    <property type="match status" value="1"/>
</dbReference>
<dbReference type="GO" id="GO:0045454">
    <property type="term" value="P:cell redox homeostasis"/>
    <property type="evidence" value="ECO:0007669"/>
    <property type="project" value="TreeGrafter"/>
</dbReference>
<evidence type="ECO:0000313" key="3">
    <source>
        <dbReference type="Proteomes" id="UP000006346"/>
    </source>
</evidence>
<dbReference type="PATRIC" id="fig|768706.3.peg.2506"/>
<dbReference type="CDD" id="cd02947">
    <property type="entry name" value="TRX_family"/>
    <property type="match status" value="1"/>
</dbReference>
<dbReference type="EMBL" id="CP003108">
    <property type="protein sequence ID" value="AET68054.1"/>
    <property type="molecule type" value="Genomic_DNA"/>
</dbReference>
<dbReference type="HOGENOM" id="CLU_090389_16_1_9"/>
<dbReference type="PANTHER" id="PTHR43601">
    <property type="entry name" value="THIOREDOXIN, MITOCHONDRIAL"/>
    <property type="match status" value="1"/>
</dbReference>
<evidence type="ECO:0000313" key="2">
    <source>
        <dbReference type="EMBL" id="AET68054.1"/>
    </source>
</evidence>
<accession>G7WGH7</accession>
<sequence length="111" mass="13114">MEKPNMNIMTNSHIQTYDHLEQLMAEEKQVILYFSSRDCNVCHAVFPKLMNLINDYSIKVIKIDINDHVEIAGQLLVFTVPTILMMYDGREVLRESRFIDFQKVERMLNSF</sequence>
<reference evidence="2 3" key="2">
    <citation type="journal article" date="2012" name="J. Bacteriol.">
        <title>Complete genome sequences of Desulfosporosinus orientis DSM765T, Desulfosporosinus youngiae DSM17734T, Desulfosporosinus meridiei DSM13257T, and Desulfosporosinus acidiphilus DSM22704T.</title>
        <authorList>
            <person name="Pester M."/>
            <person name="Brambilla E."/>
            <person name="Alazard D."/>
            <person name="Rattei T."/>
            <person name="Weinmaier T."/>
            <person name="Han J."/>
            <person name="Lucas S."/>
            <person name="Lapidus A."/>
            <person name="Cheng J.F."/>
            <person name="Goodwin L."/>
            <person name="Pitluck S."/>
            <person name="Peters L."/>
            <person name="Ovchinnikova G."/>
            <person name="Teshima H."/>
            <person name="Detter J.C."/>
            <person name="Han C.S."/>
            <person name="Tapia R."/>
            <person name="Land M.L."/>
            <person name="Hauser L."/>
            <person name="Kyrpides N.C."/>
            <person name="Ivanova N.N."/>
            <person name="Pagani I."/>
            <person name="Huntmann M."/>
            <person name="Wei C.L."/>
            <person name="Davenport K.W."/>
            <person name="Daligault H."/>
            <person name="Chain P.S."/>
            <person name="Chen A."/>
            <person name="Mavromatis K."/>
            <person name="Markowitz V."/>
            <person name="Szeto E."/>
            <person name="Mikhailova N."/>
            <person name="Pati A."/>
            <person name="Wagner M."/>
            <person name="Woyke T."/>
            <person name="Ollivier B."/>
            <person name="Klenk H.P."/>
            <person name="Spring S."/>
            <person name="Loy A."/>
        </authorList>
    </citation>
    <scope>NUCLEOTIDE SEQUENCE [LARGE SCALE GENOMIC DNA]</scope>
    <source>
        <strain evidence="3">ATCC 19365 / DSM 765 / NCIMB 8382 / VKM B-1628</strain>
    </source>
</reference>
<dbReference type="InterPro" id="IPR036249">
    <property type="entry name" value="Thioredoxin-like_sf"/>
</dbReference>
<dbReference type="SUPFAM" id="SSF52833">
    <property type="entry name" value="Thioredoxin-like"/>
    <property type="match status" value="1"/>
</dbReference>
<organism evidence="2 3">
    <name type="scientific">Desulfosporosinus orientis (strain ATCC 19365 / DSM 765 / NCIMB 8382 / VKM B-1628 / Singapore I)</name>
    <name type="common">Desulfotomaculum orientis</name>
    <dbReference type="NCBI Taxonomy" id="768706"/>
    <lineage>
        <taxon>Bacteria</taxon>
        <taxon>Bacillati</taxon>
        <taxon>Bacillota</taxon>
        <taxon>Clostridia</taxon>
        <taxon>Eubacteriales</taxon>
        <taxon>Desulfitobacteriaceae</taxon>
        <taxon>Desulfosporosinus</taxon>
    </lineage>
</organism>
<dbReference type="STRING" id="768706.Desor_2492"/>
<keyword evidence="3" id="KW-1185">Reference proteome</keyword>
<dbReference type="KEGG" id="dor:Desor_2492"/>
<evidence type="ECO:0000259" key="1">
    <source>
        <dbReference type="Pfam" id="PF00085"/>
    </source>
</evidence>
<dbReference type="AlphaFoldDB" id="G7WGH7"/>
<dbReference type="InterPro" id="IPR013766">
    <property type="entry name" value="Thioredoxin_domain"/>
</dbReference>
<dbReference type="Proteomes" id="UP000006346">
    <property type="component" value="Chromosome"/>
</dbReference>
<name>G7WGH7_DESOD</name>
<reference evidence="3" key="1">
    <citation type="submission" date="2011-11" db="EMBL/GenBank/DDBJ databases">
        <title>Complete sequence of Desulfosporosinus orientis DSM 765.</title>
        <authorList>
            <person name="Lucas S."/>
            <person name="Han J."/>
            <person name="Lapidus A."/>
            <person name="Cheng J.-F."/>
            <person name="Goodwin L."/>
            <person name="Pitluck S."/>
            <person name="Peters L."/>
            <person name="Ovchinnikova G."/>
            <person name="Teshima H."/>
            <person name="Detter J.C."/>
            <person name="Han C."/>
            <person name="Tapia R."/>
            <person name="Land M."/>
            <person name="Hauser L."/>
            <person name="Kyrpides N."/>
            <person name="Ivanova N."/>
            <person name="Pagani I."/>
            <person name="Pester M."/>
            <person name="Spring S."/>
            <person name="Ollivier B."/>
            <person name="Rattei T."/>
            <person name="Klenk H.-P."/>
            <person name="Wagner M."/>
            <person name="Loy A."/>
            <person name="Woyke T."/>
        </authorList>
    </citation>
    <scope>NUCLEOTIDE SEQUENCE [LARGE SCALE GENOMIC DNA]</scope>
    <source>
        <strain evidence="3">ATCC 19365 / DSM 765 / NCIMB 8382 / VKM B-1628</strain>
    </source>
</reference>
<feature type="domain" description="Thioredoxin" evidence="1">
    <location>
        <begin position="17"/>
        <end position="92"/>
    </location>
</feature>
<dbReference type="Pfam" id="PF00085">
    <property type="entry name" value="Thioredoxin"/>
    <property type="match status" value="1"/>
</dbReference>
<dbReference type="Gene3D" id="3.40.30.10">
    <property type="entry name" value="Glutaredoxin"/>
    <property type="match status" value="1"/>
</dbReference>
<protein>
    <submittedName>
        <fullName evidence="2">Thioredoxin domain-containing protein</fullName>
    </submittedName>
</protein>
<proteinExistence type="predicted"/>